<dbReference type="InterPro" id="IPR052356">
    <property type="entry name" value="Thiol_S-MT"/>
</dbReference>
<organism evidence="2 3">
    <name type="scientific">Hyphomonas polymorpha PS728</name>
    <dbReference type="NCBI Taxonomy" id="1280954"/>
    <lineage>
        <taxon>Bacteria</taxon>
        <taxon>Pseudomonadati</taxon>
        <taxon>Pseudomonadota</taxon>
        <taxon>Alphaproteobacteria</taxon>
        <taxon>Hyphomonadales</taxon>
        <taxon>Hyphomonadaceae</taxon>
        <taxon>Hyphomonas</taxon>
    </lineage>
</organism>
<dbReference type="eggNOG" id="COG2226">
    <property type="taxonomic scope" value="Bacteria"/>
</dbReference>
<keyword evidence="3" id="KW-1185">Reference proteome</keyword>
<dbReference type="GO" id="GO:0008757">
    <property type="term" value="F:S-adenosylmethionine-dependent methyltransferase activity"/>
    <property type="evidence" value="ECO:0007669"/>
    <property type="project" value="InterPro"/>
</dbReference>
<dbReference type="GO" id="GO:0032259">
    <property type="term" value="P:methylation"/>
    <property type="evidence" value="ECO:0007669"/>
    <property type="project" value="UniProtKB-KW"/>
</dbReference>
<evidence type="ECO:0000313" key="2">
    <source>
        <dbReference type="EMBL" id="KDA00156.1"/>
    </source>
</evidence>
<dbReference type="Pfam" id="PF08241">
    <property type="entry name" value="Methyltransf_11"/>
    <property type="match status" value="1"/>
</dbReference>
<dbReference type="STRING" id="1280954.HPO_02042"/>
<accession>A0A062VPE7</accession>
<dbReference type="EMBL" id="ARYM01000002">
    <property type="protein sequence ID" value="KDA00156.1"/>
    <property type="molecule type" value="Genomic_DNA"/>
</dbReference>
<gene>
    <name evidence="2" type="ORF">HPO_02042</name>
</gene>
<protein>
    <submittedName>
        <fullName evidence="2">UbiE/COQ5 family methyltransferase</fullName>
    </submittedName>
</protein>
<dbReference type="CDD" id="cd02440">
    <property type="entry name" value="AdoMet_MTases"/>
    <property type="match status" value="1"/>
</dbReference>
<dbReference type="InterPro" id="IPR029063">
    <property type="entry name" value="SAM-dependent_MTases_sf"/>
</dbReference>
<dbReference type="RefSeq" id="WP_035593892.1">
    <property type="nucleotide sequence ID" value="NZ_ARYM01000002.1"/>
</dbReference>
<dbReference type="PANTHER" id="PTHR45036">
    <property type="entry name" value="METHYLTRANSFERASE LIKE 7B"/>
    <property type="match status" value="1"/>
</dbReference>
<dbReference type="OrthoDB" id="8153637at2"/>
<dbReference type="PANTHER" id="PTHR45036:SF1">
    <property type="entry name" value="METHYLTRANSFERASE LIKE 7A"/>
    <property type="match status" value="1"/>
</dbReference>
<evidence type="ECO:0000313" key="3">
    <source>
        <dbReference type="Proteomes" id="UP000027100"/>
    </source>
</evidence>
<dbReference type="Proteomes" id="UP000027100">
    <property type="component" value="Unassembled WGS sequence"/>
</dbReference>
<dbReference type="Gene3D" id="3.40.50.150">
    <property type="entry name" value="Vaccinia Virus protein VP39"/>
    <property type="match status" value="1"/>
</dbReference>
<keyword evidence="2" id="KW-0808">Transferase</keyword>
<dbReference type="PROSITE" id="PS51257">
    <property type="entry name" value="PROKAR_LIPOPROTEIN"/>
    <property type="match status" value="1"/>
</dbReference>
<comment type="caution">
    <text evidence="2">The sequence shown here is derived from an EMBL/GenBank/DDBJ whole genome shotgun (WGS) entry which is preliminary data.</text>
</comment>
<proteinExistence type="predicted"/>
<dbReference type="SUPFAM" id="SSF53335">
    <property type="entry name" value="S-adenosyl-L-methionine-dependent methyltransferases"/>
    <property type="match status" value="1"/>
</dbReference>
<name>A0A062VPE7_9PROT</name>
<dbReference type="InterPro" id="IPR013216">
    <property type="entry name" value="Methyltransf_11"/>
</dbReference>
<dbReference type="PATRIC" id="fig|1280954.3.peg.419"/>
<reference evidence="2 3" key="1">
    <citation type="journal article" date="2014" name="Antonie Van Leeuwenhoek">
        <title>Hyphomonas beringensis sp. nov. and Hyphomonas chukchiensis sp. nov., isolated from surface seawater of the Bering Sea and Chukchi Sea.</title>
        <authorList>
            <person name="Li C."/>
            <person name="Lai Q."/>
            <person name="Li G."/>
            <person name="Dong C."/>
            <person name="Wang J."/>
            <person name="Liao Y."/>
            <person name="Shao Z."/>
        </authorList>
    </citation>
    <scope>NUCLEOTIDE SEQUENCE [LARGE SCALE GENOMIC DNA]</scope>
    <source>
        <strain evidence="2 3">PS728</strain>
    </source>
</reference>
<keyword evidence="2" id="KW-0489">Methyltransferase</keyword>
<feature type="domain" description="Methyltransferase type 11" evidence="1">
    <location>
        <begin position="38"/>
        <end position="136"/>
    </location>
</feature>
<dbReference type="AlphaFoldDB" id="A0A062VPE7"/>
<evidence type="ECO:0000259" key="1">
    <source>
        <dbReference type="Pfam" id="PF08241"/>
    </source>
</evidence>
<sequence>MNPWERYVVPHLISCACATRPIMKQREKVVPEAEGVVLELGCGAGTNFAMYDAGKVDHLYALEPAPGMVVKAKRTASELGIGKSIDFLETGAENIPLTNNSVDTAVITFVLCTIPDWKSALAETKRVLKPGGKIVFTEHGLAPDEGVAKWQRRVEPVWKALAGGCHLTRDTGAMLREAGFALEGAETMYLPNTPKIAGYVSWGAARIA</sequence>